<dbReference type="CDD" id="cd07377">
    <property type="entry name" value="WHTH_GntR"/>
    <property type="match status" value="1"/>
</dbReference>
<dbReference type="InterPro" id="IPR036390">
    <property type="entry name" value="WH_DNA-bd_sf"/>
</dbReference>
<keyword evidence="2" id="KW-0238">DNA-binding</keyword>
<accession>A0A4R2JUB7</accession>
<dbReference type="SUPFAM" id="SSF48008">
    <property type="entry name" value="GntR ligand-binding domain-like"/>
    <property type="match status" value="1"/>
</dbReference>
<dbReference type="PRINTS" id="PR00035">
    <property type="entry name" value="HTHGNTR"/>
</dbReference>
<keyword evidence="3" id="KW-0804">Transcription</keyword>
<dbReference type="Pfam" id="PF00392">
    <property type="entry name" value="GntR"/>
    <property type="match status" value="1"/>
</dbReference>
<dbReference type="GO" id="GO:0003677">
    <property type="term" value="F:DNA binding"/>
    <property type="evidence" value="ECO:0007669"/>
    <property type="project" value="UniProtKB-KW"/>
</dbReference>
<evidence type="ECO:0000256" key="3">
    <source>
        <dbReference type="ARBA" id="ARBA00023163"/>
    </source>
</evidence>
<evidence type="ECO:0000256" key="2">
    <source>
        <dbReference type="ARBA" id="ARBA00023125"/>
    </source>
</evidence>
<sequence>MGDIGSVDQPLLQNEPIGRGTVVDALVARVRADILSGRYPPGSLLPPERALAASYGVTRTSLKHALVRLVQTGLVATKHGVGTRVLDHARLRSLELLPELVMADGPGWFVEIFETRREIGALVVARAAERATAEHHDRLTDLVNRVRTAADPDEAQVAECAIHRLFGEACGNRVYRILVDTLLDAYMPVRALFVRPFSDPPVAAARIAPVVEAVIVGDPADAHQAATMYLAETERMMLGQE</sequence>
<organism evidence="5 6">
    <name type="scientific">Actinocrispum wychmicini</name>
    <dbReference type="NCBI Taxonomy" id="1213861"/>
    <lineage>
        <taxon>Bacteria</taxon>
        <taxon>Bacillati</taxon>
        <taxon>Actinomycetota</taxon>
        <taxon>Actinomycetes</taxon>
        <taxon>Pseudonocardiales</taxon>
        <taxon>Pseudonocardiaceae</taxon>
        <taxon>Actinocrispum</taxon>
    </lineage>
</organism>
<dbReference type="Gene3D" id="1.20.120.530">
    <property type="entry name" value="GntR ligand-binding domain-like"/>
    <property type="match status" value="1"/>
</dbReference>
<evidence type="ECO:0000313" key="6">
    <source>
        <dbReference type="Proteomes" id="UP000295680"/>
    </source>
</evidence>
<protein>
    <submittedName>
        <fullName evidence="5">GntR family L-lactate dehydrogenase operon transcriptional regulator</fullName>
    </submittedName>
</protein>
<feature type="domain" description="HTH gntR-type" evidence="4">
    <location>
        <begin position="20"/>
        <end position="88"/>
    </location>
</feature>
<dbReference type="PROSITE" id="PS50949">
    <property type="entry name" value="HTH_GNTR"/>
    <property type="match status" value="1"/>
</dbReference>
<dbReference type="PANTHER" id="PTHR43537">
    <property type="entry name" value="TRANSCRIPTIONAL REGULATOR, GNTR FAMILY"/>
    <property type="match status" value="1"/>
</dbReference>
<evidence type="ECO:0000256" key="1">
    <source>
        <dbReference type="ARBA" id="ARBA00023015"/>
    </source>
</evidence>
<dbReference type="SMART" id="SM00895">
    <property type="entry name" value="FCD"/>
    <property type="match status" value="1"/>
</dbReference>
<comment type="caution">
    <text evidence="5">The sequence shown here is derived from an EMBL/GenBank/DDBJ whole genome shotgun (WGS) entry which is preliminary data.</text>
</comment>
<dbReference type="Gene3D" id="1.10.10.10">
    <property type="entry name" value="Winged helix-like DNA-binding domain superfamily/Winged helix DNA-binding domain"/>
    <property type="match status" value="1"/>
</dbReference>
<dbReference type="Proteomes" id="UP000295680">
    <property type="component" value="Unassembled WGS sequence"/>
</dbReference>
<evidence type="ECO:0000313" key="5">
    <source>
        <dbReference type="EMBL" id="TCO62632.1"/>
    </source>
</evidence>
<dbReference type="InterPro" id="IPR036388">
    <property type="entry name" value="WH-like_DNA-bd_sf"/>
</dbReference>
<reference evidence="5 6" key="1">
    <citation type="submission" date="2019-03" db="EMBL/GenBank/DDBJ databases">
        <title>Genomic Encyclopedia of Type Strains, Phase IV (KMG-IV): sequencing the most valuable type-strain genomes for metagenomic binning, comparative biology and taxonomic classification.</title>
        <authorList>
            <person name="Goeker M."/>
        </authorList>
    </citation>
    <scope>NUCLEOTIDE SEQUENCE [LARGE SCALE GENOMIC DNA]</scope>
    <source>
        <strain evidence="5 6">DSM 45934</strain>
    </source>
</reference>
<dbReference type="InterPro" id="IPR000524">
    <property type="entry name" value="Tscrpt_reg_HTH_GntR"/>
</dbReference>
<gene>
    <name evidence="5" type="ORF">EV192_102771</name>
</gene>
<dbReference type="SMART" id="SM00345">
    <property type="entry name" value="HTH_GNTR"/>
    <property type="match status" value="1"/>
</dbReference>
<keyword evidence="6" id="KW-1185">Reference proteome</keyword>
<dbReference type="SUPFAM" id="SSF46785">
    <property type="entry name" value="Winged helix' DNA-binding domain"/>
    <property type="match status" value="1"/>
</dbReference>
<name>A0A4R2JUB7_9PSEU</name>
<dbReference type="InterPro" id="IPR011711">
    <property type="entry name" value="GntR_C"/>
</dbReference>
<keyword evidence="1" id="KW-0805">Transcription regulation</keyword>
<dbReference type="Pfam" id="PF07729">
    <property type="entry name" value="FCD"/>
    <property type="match status" value="1"/>
</dbReference>
<proteinExistence type="predicted"/>
<dbReference type="AlphaFoldDB" id="A0A4R2JUB7"/>
<dbReference type="EMBL" id="SLWS01000002">
    <property type="protein sequence ID" value="TCO62632.1"/>
    <property type="molecule type" value="Genomic_DNA"/>
</dbReference>
<dbReference type="PANTHER" id="PTHR43537:SF44">
    <property type="entry name" value="GNTR FAMILY REGULATORY PROTEIN"/>
    <property type="match status" value="1"/>
</dbReference>
<evidence type="ECO:0000259" key="4">
    <source>
        <dbReference type="PROSITE" id="PS50949"/>
    </source>
</evidence>
<dbReference type="GO" id="GO:0003700">
    <property type="term" value="F:DNA-binding transcription factor activity"/>
    <property type="evidence" value="ECO:0007669"/>
    <property type="project" value="InterPro"/>
</dbReference>
<dbReference type="InterPro" id="IPR008920">
    <property type="entry name" value="TF_FadR/GntR_C"/>
</dbReference>